<sequence length="172" mass="20221">MTRLSDYDCIGFDLDHTLIQYKLDSLYPLIYNCFTQVLVKEKGYDPSLLEDDFEDLKDFWYASEVLVLDTKKGNILKLGKDGFILRASHGTKQMTRKEMTDFYGENHIWPDINSLKENPIQHSTIFRVFENYFDLPVMAICARVVDIIDEKIGKPEEYNFWPDIISSLKRVF</sequence>
<comment type="caution">
    <text evidence="4">The sequence shown here is derived from an EMBL/GenBank/DDBJ whole genome shotgun (WGS) entry which is preliminary data.</text>
</comment>
<dbReference type="EMBL" id="MU827786">
    <property type="protein sequence ID" value="KAJ7333510.1"/>
    <property type="molecule type" value="Genomic_DNA"/>
</dbReference>
<organism evidence="4 5">
    <name type="scientific">Desmophyllum pertusum</name>
    <dbReference type="NCBI Taxonomy" id="174260"/>
    <lineage>
        <taxon>Eukaryota</taxon>
        <taxon>Metazoa</taxon>
        <taxon>Cnidaria</taxon>
        <taxon>Anthozoa</taxon>
        <taxon>Hexacorallia</taxon>
        <taxon>Scleractinia</taxon>
        <taxon>Caryophylliina</taxon>
        <taxon>Caryophylliidae</taxon>
        <taxon>Desmophyllum</taxon>
    </lineage>
</organism>
<evidence type="ECO:0000313" key="5">
    <source>
        <dbReference type="Proteomes" id="UP001163046"/>
    </source>
</evidence>
<proteinExistence type="predicted"/>
<keyword evidence="2" id="KW-0378">Hydrolase</keyword>
<dbReference type="Proteomes" id="UP001163046">
    <property type="component" value="Unassembled WGS sequence"/>
</dbReference>
<dbReference type="PANTHER" id="PTHR12103:SF38">
    <property type="entry name" value="5'-NUCLEOTIDASE DOMAIN-CONTAINING PROTEIN 1"/>
    <property type="match status" value="1"/>
</dbReference>
<accession>A0A9W9YCE3</accession>
<dbReference type="GO" id="GO:0046872">
    <property type="term" value="F:metal ion binding"/>
    <property type="evidence" value="ECO:0007669"/>
    <property type="project" value="UniProtKB-KW"/>
</dbReference>
<keyword evidence="5" id="KW-1185">Reference proteome</keyword>
<dbReference type="InterPro" id="IPR036412">
    <property type="entry name" value="HAD-like_sf"/>
</dbReference>
<evidence type="ECO:0000256" key="2">
    <source>
        <dbReference type="ARBA" id="ARBA00022801"/>
    </source>
</evidence>
<dbReference type="GO" id="GO:0008253">
    <property type="term" value="F:5'-nucleotidase activity"/>
    <property type="evidence" value="ECO:0007669"/>
    <property type="project" value="TreeGrafter"/>
</dbReference>
<dbReference type="Pfam" id="PF05761">
    <property type="entry name" value="5_nucleotid"/>
    <property type="match status" value="1"/>
</dbReference>
<keyword evidence="3" id="KW-0460">Magnesium</keyword>
<keyword evidence="1" id="KW-0479">Metal-binding</keyword>
<evidence type="ECO:0000256" key="3">
    <source>
        <dbReference type="ARBA" id="ARBA00022842"/>
    </source>
</evidence>
<dbReference type="PANTHER" id="PTHR12103">
    <property type="entry name" value="5'-NUCLEOTIDASE DOMAIN-CONTAINING"/>
    <property type="match status" value="1"/>
</dbReference>
<evidence type="ECO:0000313" key="4">
    <source>
        <dbReference type="EMBL" id="KAJ7333510.1"/>
    </source>
</evidence>
<dbReference type="InterPro" id="IPR008380">
    <property type="entry name" value="HAD-SF_hydro_IG_5-nucl"/>
</dbReference>
<dbReference type="SUPFAM" id="SSF56784">
    <property type="entry name" value="HAD-like"/>
    <property type="match status" value="1"/>
</dbReference>
<evidence type="ECO:0000256" key="1">
    <source>
        <dbReference type="ARBA" id="ARBA00022723"/>
    </source>
</evidence>
<reference evidence="4" key="1">
    <citation type="submission" date="2023-01" db="EMBL/GenBank/DDBJ databases">
        <title>Genome assembly of the deep-sea coral Lophelia pertusa.</title>
        <authorList>
            <person name="Herrera S."/>
            <person name="Cordes E."/>
        </authorList>
    </citation>
    <scope>NUCLEOTIDE SEQUENCE</scope>
    <source>
        <strain evidence="4">USNM1676648</strain>
        <tissue evidence="4">Polyp</tissue>
    </source>
</reference>
<name>A0A9W9YCE3_9CNID</name>
<protein>
    <submittedName>
        <fullName evidence="4">5'-nucleotidase domain-containing protein</fullName>
    </submittedName>
</protein>
<dbReference type="AlphaFoldDB" id="A0A9W9YCE3"/>
<gene>
    <name evidence="4" type="primary">NT5DC1_1</name>
    <name evidence="4" type="ORF">OS493_017047</name>
</gene>
<dbReference type="OrthoDB" id="6503940at2759"/>